<name>A0A5S4VB14_9MICO</name>
<reference evidence="2 3" key="1">
    <citation type="submission" date="2019-08" db="EMBL/GenBank/DDBJ databases">
        <authorList>
            <person name="Hu J."/>
        </authorList>
    </citation>
    <scope>NUCLEOTIDE SEQUENCE [LARGE SCALE GENOMIC DNA]</scope>
    <source>
        <strain evidence="2 3">NEAU-184</strain>
    </source>
</reference>
<keyword evidence="3" id="KW-1185">Reference proteome</keyword>
<dbReference type="AlphaFoldDB" id="A0A5S4VB14"/>
<organism evidence="2 3">
    <name type="scientific">Agromyces mariniharenae</name>
    <dbReference type="NCBI Taxonomy" id="2604423"/>
    <lineage>
        <taxon>Bacteria</taxon>
        <taxon>Bacillati</taxon>
        <taxon>Actinomycetota</taxon>
        <taxon>Actinomycetes</taxon>
        <taxon>Micrococcales</taxon>
        <taxon>Microbacteriaceae</taxon>
        <taxon>Agromyces</taxon>
    </lineage>
</organism>
<dbReference type="Proteomes" id="UP000325243">
    <property type="component" value="Unassembled WGS sequence"/>
</dbReference>
<dbReference type="InterPro" id="IPR014487">
    <property type="entry name" value="DUF3151"/>
</dbReference>
<sequence>MTPDDSAPEGEASLADEPEVRQALAEADRASVASVVSGHPSSPLAWAELADLADSEGHSIEAFAYAAVAVDLAREQLAASGWQQGQPVPWRDEPNRAYLRALDAQRRAALALGLDDRAARLADELASADAEAPGRIASEFTPTQLMPIVASAAVITPATEFEARTGEPLAEPIAAVDAAGED</sequence>
<gene>
    <name evidence="2" type="ORF">FYC51_09320</name>
</gene>
<proteinExistence type="predicted"/>
<comment type="caution">
    <text evidence="2">The sequence shown here is derived from an EMBL/GenBank/DDBJ whole genome shotgun (WGS) entry which is preliminary data.</text>
</comment>
<accession>A0A5S4VB14</accession>
<dbReference type="Pfam" id="PF11349">
    <property type="entry name" value="DUF3151"/>
    <property type="match status" value="1"/>
</dbReference>
<evidence type="ECO:0000256" key="1">
    <source>
        <dbReference type="SAM" id="MobiDB-lite"/>
    </source>
</evidence>
<evidence type="ECO:0000313" key="2">
    <source>
        <dbReference type="EMBL" id="TYL53820.1"/>
    </source>
</evidence>
<dbReference type="EMBL" id="VSSB01000001">
    <property type="protein sequence ID" value="TYL53820.1"/>
    <property type="molecule type" value="Genomic_DNA"/>
</dbReference>
<evidence type="ECO:0000313" key="3">
    <source>
        <dbReference type="Proteomes" id="UP000325243"/>
    </source>
</evidence>
<dbReference type="RefSeq" id="WP_148733286.1">
    <property type="nucleotide sequence ID" value="NZ_VSSB01000001.1"/>
</dbReference>
<feature type="region of interest" description="Disordered" evidence="1">
    <location>
        <begin position="1"/>
        <end position="26"/>
    </location>
</feature>
<protein>
    <submittedName>
        <fullName evidence="2">DUF3151 family protein</fullName>
    </submittedName>
</protein>